<evidence type="ECO:0000256" key="1">
    <source>
        <dbReference type="ARBA" id="ARBA00009437"/>
    </source>
</evidence>
<dbReference type="RefSeq" id="WP_147081779.1">
    <property type="nucleotide sequence ID" value="NZ_BJZT01000043.1"/>
</dbReference>
<keyword evidence="3" id="KW-0238">DNA-binding</keyword>
<dbReference type="EMBL" id="BJZT01000043">
    <property type="protein sequence ID" value="GEP01457.1"/>
    <property type="molecule type" value="Genomic_DNA"/>
</dbReference>
<evidence type="ECO:0000313" key="6">
    <source>
        <dbReference type="EMBL" id="GEP01457.1"/>
    </source>
</evidence>
<dbReference type="PROSITE" id="PS50931">
    <property type="entry name" value="HTH_LYSR"/>
    <property type="match status" value="1"/>
</dbReference>
<gene>
    <name evidence="6" type="ORF">MHA02_38440</name>
</gene>
<accession>A0A512IUT3</accession>
<name>A0A512IUT3_9HYPH</name>
<dbReference type="InterPro" id="IPR005119">
    <property type="entry name" value="LysR_subst-bd"/>
</dbReference>
<evidence type="ECO:0000256" key="3">
    <source>
        <dbReference type="ARBA" id="ARBA00023125"/>
    </source>
</evidence>
<evidence type="ECO:0000259" key="5">
    <source>
        <dbReference type="PROSITE" id="PS50931"/>
    </source>
</evidence>
<dbReference type="PANTHER" id="PTHR30126:SF39">
    <property type="entry name" value="HTH-TYPE TRANSCRIPTIONAL REGULATOR CYSL"/>
    <property type="match status" value="1"/>
</dbReference>
<dbReference type="InterPro" id="IPR036390">
    <property type="entry name" value="WH_DNA-bd_sf"/>
</dbReference>
<keyword evidence="7" id="KW-1185">Reference proteome</keyword>
<dbReference type="SUPFAM" id="SSF46785">
    <property type="entry name" value="Winged helix' DNA-binding domain"/>
    <property type="match status" value="1"/>
</dbReference>
<dbReference type="PANTHER" id="PTHR30126">
    <property type="entry name" value="HTH-TYPE TRANSCRIPTIONAL REGULATOR"/>
    <property type="match status" value="1"/>
</dbReference>
<dbReference type="InterPro" id="IPR000847">
    <property type="entry name" value="LysR_HTH_N"/>
</dbReference>
<comment type="similarity">
    <text evidence="1">Belongs to the LysR transcriptional regulatory family.</text>
</comment>
<evidence type="ECO:0000256" key="2">
    <source>
        <dbReference type="ARBA" id="ARBA00023015"/>
    </source>
</evidence>
<evidence type="ECO:0000256" key="4">
    <source>
        <dbReference type="ARBA" id="ARBA00023163"/>
    </source>
</evidence>
<feature type="domain" description="HTH lysR-type" evidence="5">
    <location>
        <begin position="1"/>
        <end position="58"/>
    </location>
</feature>
<dbReference type="SUPFAM" id="SSF53850">
    <property type="entry name" value="Periplasmic binding protein-like II"/>
    <property type="match status" value="1"/>
</dbReference>
<evidence type="ECO:0000313" key="7">
    <source>
        <dbReference type="Proteomes" id="UP000321258"/>
    </source>
</evidence>
<dbReference type="Gene3D" id="3.40.190.10">
    <property type="entry name" value="Periplasmic binding protein-like II"/>
    <property type="match status" value="2"/>
</dbReference>
<dbReference type="Proteomes" id="UP000321258">
    <property type="component" value="Unassembled WGS sequence"/>
</dbReference>
<dbReference type="Pfam" id="PF00126">
    <property type="entry name" value="HTH_1"/>
    <property type="match status" value="1"/>
</dbReference>
<comment type="caution">
    <text evidence="6">The sequence shown here is derived from an EMBL/GenBank/DDBJ whole genome shotgun (WGS) entry which is preliminary data.</text>
</comment>
<dbReference type="Gene3D" id="1.10.10.10">
    <property type="entry name" value="Winged helix-like DNA-binding domain superfamily/Winged helix DNA-binding domain"/>
    <property type="match status" value="1"/>
</dbReference>
<dbReference type="InterPro" id="IPR036388">
    <property type="entry name" value="WH-like_DNA-bd_sf"/>
</dbReference>
<sequence>MNTNDLEAFLAVVETGSLMAAAARLNLTQPGVTRRVQNLEEQLGIQLFERPAKPLRPTEAGREAYEHGRRVIQSIEDLRSGTSPNGAIRGELRIGVTIDLSEAALAAPIDALRETFPDLTVRLTSGWSPLLIEQVARNQIDAAAITLPESGRPSEDLVAEALLTQSVVVVAGRALDLPEAATLADLARHPWVTSQDGCGFRTTLRRRMEAEGLSLTVGVEAPSVDLRLSLVARGMGLAIVTPGKLAQSPFRDRIRIVAVQNFAPQIRSWLVHRPATGRLRRPIALFRDGLRAEMGQPPKQS</sequence>
<dbReference type="CDD" id="cd05466">
    <property type="entry name" value="PBP2_LTTR_substrate"/>
    <property type="match status" value="1"/>
</dbReference>
<dbReference type="Pfam" id="PF03466">
    <property type="entry name" value="LysR_substrate"/>
    <property type="match status" value="1"/>
</dbReference>
<dbReference type="GO" id="GO:0000976">
    <property type="term" value="F:transcription cis-regulatory region binding"/>
    <property type="evidence" value="ECO:0007669"/>
    <property type="project" value="TreeGrafter"/>
</dbReference>
<organism evidence="6 7">
    <name type="scientific">Methylobacterium haplocladii</name>
    <dbReference type="NCBI Taxonomy" id="1176176"/>
    <lineage>
        <taxon>Bacteria</taxon>
        <taxon>Pseudomonadati</taxon>
        <taxon>Pseudomonadota</taxon>
        <taxon>Alphaproteobacteria</taxon>
        <taxon>Hyphomicrobiales</taxon>
        <taxon>Methylobacteriaceae</taxon>
        <taxon>Methylobacterium</taxon>
    </lineage>
</organism>
<proteinExistence type="inferred from homology"/>
<protein>
    <submittedName>
        <fullName evidence="6">Transcriptional regulator</fullName>
    </submittedName>
</protein>
<keyword evidence="2" id="KW-0805">Transcription regulation</keyword>
<dbReference type="AlphaFoldDB" id="A0A512IUT3"/>
<dbReference type="OrthoDB" id="9791253at2"/>
<reference evidence="6 7" key="1">
    <citation type="submission" date="2019-07" db="EMBL/GenBank/DDBJ databases">
        <title>Whole genome shotgun sequence of Methylobacterium haplocladii NBRC 107714.</title>
        <authorList>
            <person name="Hosoyama A."/>
            <person name="Uohara A."/>
            <person name="Ohji S."/>
            <person name="Ichikawa N."/>
        </authorList>
    </citation>
    <scope>NUCLEOTIDE SEQUENCE [LARGE SCALE GENOMIC DNA]</scope>
    <source>
        <strain evidence="6 7">NBRC 107714</strain>
    </source>
</reference>
<dbReference type="GO" id="GO:0003700">
    <property type="term" value="F:DNA-binding transcription factor activity"/>
    <property type="evidence" value="ECO:0007669"/>
    <property type="project" value="InterPro"/>
</dbReference>
<dbReference type="FunFam" id="1.10.10.10:FF:000001">
    <property type="entry name" value="LysR family transcriptional regulator"/>
    <property type="match status" value="1"/>
</dbReference>
<dbReference type="PRINTS" id="PR00039">
    <property type="entry name" value="HTHLYSR"/>
</dbReference>
<keyword evidence="4" id="KW-0804">Transcription</keyword>